<dbReference type="Gene3D" id="3.30.450.40">
    <property type="match status" value="1"/>
</dbReference>
<keyword evidence="2" id="KW-0238">DNA-binding</keyword>
<dbReference type="InterPro" id="IPR014757">
    <property type="entry name" value="Tscrpt_reg_IclR_C"/>
</dbReference>
<evidence type="ECO:0000256" key="2">
    <source>
        <dbReference type="ARBA" id="ARBA00023125"/>
    </source>
</evidence>
<dbReference type="PANTHER" id="PTHR30136">
    <property type="entry name" value="HELIX-TURN-HELIX TRANSCRIPTIONAL REGULATOR, ICLR FAMILY"/>
    <property type="match status" value="1"/>
</dbReference>
<proteinExistence type="predicted"/>
<dbReference type="OrthoDB" id="7274111at2"/>
<dbReference type="GO" id="GO:0003700">
    <property type="term" value="F:DNA-binding transcription factor activity"/>
    <property type="evidence" value="ECO:0007669"/>
    <property type="project" value="TreeGrafter"/>
</dbReference>
<dbReference type="GO" id="GO:0003677">
    <property type="term" value="F:DNA binding"/>
    <property type="evidence" value="ECO:0007669"/>
    <property type="project" value="UniProtKB-KW"/>
</dbReference>
<sequence length="238" mass="25554">MQPRHPSVVGAADHVLSLLEILRRDGAFTITAAAREIGVVPSTVHRLAQTMVYRGFAVRRLDHTYGPGPALPQLPEAKHWSDDVAYWGPVLTGAAQITNETAHLIALEGASAVFLDSIVSWQALTVGSRIGARLPAERNSGGKVLLAHESDDAVRAIFADRSDVDVEALLRQLAAVRRDGFAVTVAESERGITAMALPARRAQRPGVAIAVSGPSLRFGRRQALAALPRLRSLIDERT</sequence>
<evidence type="ECO:0000256" key="1">
    <source>
        <dbReference type="ARBA" id="ARBA00023015"/>
    </source>
</evidence>
<dbReference type="SUPFAM" id="SSF55781">
    <property type="entry name" value="GAF domain-like"/>
    <property type="match status" value="1"/>
</dbReference>
<comment type="caution">
    <text evidence="5">The sequence shown here is derived from an EMBL/GenBank/DDBJ whole genome shotgun (WGS) entry which is preliminary data.</text>
</comment>
<dbReference type="Pfam" id="PF01614">
    <property type="entry name" value="IclR_C"/>
    <property type="match status" value="1"/>
</dbReference>
<name>A0A5M3WL71_9ACTN</name>
<dbReference type="EMBL" id="BLAE01000016">
    <property type="protein sequence ID" value="GES09634.1"/>
    <property type="molecule type" value="Genomic_DNA"/>
</dbReference>
<dbReference type="Proteomes" id="UP000331127">
    <property type="component" value="Unassembled WGS sequence"/>
</dbReference>
<evidence type="ECO:0000259" key="4">
    <source>
        <dbReference type="PROSITE" id="PS51078"/>
    </source>
</evidence>
<reference evidence="5 6" key="1">
    <citation type="submission" date="2019-10" db="EMBL/GenBank/DDBJ databases">
        <title>Whole genome shotgun sequence of Acrocarpospora macrocephala NBRC 16266.</title>
        <authorList>
            <person name="Ichikawa N."/>
            <person name="Kimura A."/>
            <person name="Kitahashi Y."/>
            <person name="Komaki H."/>
            <person name="Oguchi A."/>
        </authorList>
    </citation>
    <scope>NUCLEOTIDE SEQUENCE [LARGE SCALE GENOMIC DNA]</scope>
    <source>
        <strain evidence="5 6">NBRC 16266</strain>
    </source>
</reference>
<dbReference type="SUPFAM" id="SSF46785">
    <property type="entry name" value="Winged helix' DNA-binding domain"/>
    <property type="match status" value="1"/>
</dbReference>
<evidence type="ECO:0000256" key="3">
    <source>
        <dbReference type="ARBA" id="ARBA00023163"/>
    </source>
</evidence>
<keyword evidence="3" id="KW-0804">Transcription</keyword>
<accession>A0A5M3WL71</accession>
<dbReference type="GO" id="GO:0045892">
    <property type="term" value="P:negative regulation of DNA-templated transcription"/>
    <property type="evidence" value="ECO:0007669"/>
    <property type="project" value="TreeGrafter"/>
</dbReference>
<dbReference type="Gene3D" id="1.10.10.10">
    <property type="entry name" value="Winged helix-like DNA-binding domain superfamily/Winged helix DNA-binding domain"/>
    <property type="match status" value="1"/>
</dbReference>
<organism evidence="5 6">
    <name type="scientific">Acrocarpospora macrocephala</name>
    <dbReference type="NCBI Taxonomy" id="150177"/>
    <lineage>
        <taxon>Bacteria</taxon>
        <taxon>Bacillati</taxon>
        <taxon>Actinomycetota</taxon>
        <taxon>Actinomycetes</taxon>
        <taxon>Streptosporangiales</taxon>
        <taxon>Streptosporangiaceae</taxon>
        <taxon>Acrocarpospora</taxon>
    </lineage>
</organism>
<dbReference type="Pfam" id="PF09339">
    <property type="entry name" value="HTH_IclR"/>
    <property type="match status" value="1"/>
</dbReference>
<dbReference type="InterPro" id="IPR036388">
    <property type="entry name" value="WH-like_DNA-bd_sf"/>
</dbReference>
<keyword evidence="1" id="KW-0805">Transcription regulation</keyword>
<evidence type="ECO:0000313" key="5">
    <source>
        <dbReference type="EMBL" id="GES09634.1"/>
    </source>
</evidence>
<dbReference type="RefSeq" id="WP_155355153.1">
    <property type="nucleotide sequence ID" value="NZ_BAAAHL010000040.1"/>
</dbReference>
<dbReference type="InterPro" id="IPR050707">
    <property type="entry name" value="HTH_MetabolicPath_Reg"/>
</dbReference>
<dbReference type="PROSITE" id="PS51078">
    <property type="entry name" value="ICLR_ED"/>
    <property type="match status" value="1"/>
</dbReference>
<protein>
    <recommendedName>
        <fullName evidence="4">IclR-ED domain-containing protein</fullName>
    </recommendedName>
</protein>
<gene>
    <name evidence="5" type="ORF">Amac_032300</name>
</gene>
<dbReference type="InterPro" id="IPR029016">
    <property type="entry name" value="GAF-like_dom_sf"/>
</dbReference>
<evidence type="ECO:0000313" key="6">
    <source>
        <dbReference type="Proteomes" id="UP000331127"/>
    </source>
</evidence>
<dbReference type="AlphaFoldDB" id="A0A5M3WL71"/>
<feature type="domain" description="IclR-ED" evidence="4">
    <location>
        <begin position="70"/>
        <end position="238"/>
    </location>
</feature>
<keyword evidence="6" id="KW-1185">Reference proteome</keyword>
<dbReference type="InterPro" id="IPR005471">
    <property type="entry name" value="Tscrpt_reg_IclR_N"/>
</dbReference>
<dbReference type="PANTHER" id="PTHR30136:SF35">
    <property type="entry name" value="HTH-TYPE TRANSCRIPTIONAL REGULATOR RV1719"/>
    <property type="match status" value="1"/>
</dbReference>
<dbReference type="InterPro" id="IPR036390">
    <property type="entry name" value="WH_DNA-bd_sf"/>
</dbReference>